<evidence type="ECO:0000256" key="7">
    <source>
        <dbReference type="ARBA" id="ARBA00031378"/>
    </source>
</evidence>
<dbReference type="AlphaFoldDB" id="A0A9X0W990"/>
<dbReference type="Proteomes" id="UP001138768">
    <property type="component" value="Unassembled WGS sequence"/>
</dbReference>
<dbReference type="SUPFAM" id="SSF51011">
    <property type="entry name" value="Glycosyl hydrolase domain"/>
    <property type="match status" value="1"/>
</dbReference>
<comment type="similarity">
    <text evidence="2">Belongs to the glycosyl hydrolase 13 family. TreS subfamily.</text>
</comment>
<reference evidence="10 11" key="1">
    <citation type="journal article" date="2020" name="Microorganisms">
        <title>Osmotic Adaptation and Compatible Solute Biosynthesis of Phototrophic Bacteria as Revealed from Genome Analyses.</title>
        <authorList>
            <person name="Imhoff J.F."/>
            <person name="Rahn T."/>
            <person name="Kunzel S."/>
            <person name="Keller A."/>
            <person name="Neulinger S.C."/>
        </authorList>
    </citation>
    <scope>NUCLEOTIDE SEQUENCE [LARGE SCALE GENOMIC DNA]</scope>
    <source>
        <strain evidence="10 11">DSM 25653</strain>
    </source>
</reference>
<comment type="catalytic activity">
    <reaction evidence="1">
        <text>D-maltose = alpha,alpha-trehalose</text>
        <dbReference type="Rhea" id="RHEA:15145"/>
        <dbReference type="ChEBI" id="CHEBI:16551"/>
        <dbReference type="ChEBI" id="CHEBI:17306"/>
        <dbReference type="EC" id="5.4.99.16"/>
    </reaction>
</comment>
<evidence type="ECO:0000313" key="11">
    <source>
        <dbReference type="Proteomes" id="UP001138768"/>
    </source>
</evidence>
<sequence>MPDLTDLETVAADPLWYKDAIIYQTHVKAFFDTDGDGTGDFRGLTQKLDYVQALGVNAIWLLPFYPSPMRDDGYDITDYRNVHPAYGTKRDVRRFISAAHRRGIRVIVELIINHTSDQHPWFQAARRAPKGSSKRNFYVWSDDDSRFSETRIIFTDSEASNWTWDPVAEQYYWHRFFSHQPDLNHNNPQVVKAVIRVMRAWLDMGVDGLRLDAIPYLCVREGTSNENLPETHAVLKQMRAVVDAHYENRMFLAEANQWPEDVRDYFGDSDECHVCYHFPLMPRMYMALAQEDRHPVVEIMEQTPEIPADCQWALFLRNHDELTLEMVSDRERDYMYQTYATDPRMRVNVGIRRRLAPLLDNDPNKIRLMVSLLLSMPGSPILYYGDEIGMGDNIYLGDRNAVRTPMQWTPDRNAGFSRAEPQRLYLPPIMDAVYGYQSVNAEAQSRSASSLLSWMRRIIEVRKAHRVFGRGSIEFLHPGNRKVLAYVRESTATDPIPDDARDKHEILLCVVNLGRGAQPVELDLARFQGRVPIELLGRTAFPPIGELPYLLTLAGHGFYWFLLSEKDAAPAWHDERLPAPRLATLVLPEGWKSLRPDLAKRPEPVRRALRLLERRVLPGYLGNRFQGAPAGAQGGLQGDVLGGVPGSLPGSVPGNLLAGAPLSAVQLSAIEAWRDWLLTLVTVDLADGSQARLLLPLWLLWQEDGVELNAVPPAATTLARARRHATPGQLCDALADSRFVHALIEFIGDGSQTALGDGVLSAQPTHAFERLTADCAEAQVRIPPEDRGHSAALGDQLMLKLLPCATRISTKATARVSGEASADEAATEASSEASRKASNEALADEAATEASSEAPSEASSKASSKASARVATELSGNMPTDEEASAVEHRLDPNIEIRHYLQEVAGFANTPALAGWLSYRRDQGDQQGGCTLAILEEYIHNQGNLRTFTLELLSRLCDAYGERLDDWEADAAHLSYETLIDNLGRRLAELHQALAREDAGAAFAPERFSAEDQAAWAASIAEDLERTLAQLEHSQEVLPDEVRPLATALLTQRAGVLRPMSGADAGAGVDASAGTHADAEDGAGTGGCAALRIRVHGDLVLNRVLVVENDVFFIDFGGDWLRAGEATPDKQSPLTDVARVLQSFHEVADEAIQAVCIDPSSTVQRRPVVDAIVDWRGRICRRFLSAYREGLAAAGAALSCPTSPTSPTSPTQETAVTRLLALHGASTRLREVLELVSALEPKGASGVSAADLGAAIRVLSSLAEQEEW</sequence>
<evidence type="ECO:0000256" key="1">
    <source>
        <dbReference type="ARBA" id="ARBA00001595"/>
    </source>
</evidence>
<keyword evidence="4" id="KW-0479">Metal-binding</keyword>
<dbReference type="Gene3D" id="3.90.1200.10">
    <property type="match status" value="1"/>
</dbReference>
<evidence type="ECO:0000256" key="4">
    <source>
        <dbReference type="ARBA" id="ARBA00022723"/>
    </source>
</evidence>
<dbReference type="NCBIfam" id="TIGR02456">
    <property type="entry name" value="treS_nterm"/>
    <property type="match status" value="1"/>
</dbReference>
<dbReference type="SUPFAM" id="SSF56112">
    <property type="entry name" value="Protein kinase-like (PK-like)"/>
    <property type="match status" value="1"/>
</dbReference>
<dbReference type="Pfam" id="PF00128">
    <property type="entry name" value="Alpha-amylase"/>
    <property type="match status" value="2"/>
</dbReference>
<feature type="region of interest" description="Disordered" evidence="8">
    <location>
        <begin position="812"/>
        <end position="886"/>
    </location>
</feature>
<name>A0A9X0W990_9GAMM</name>
<dbReference type="GO" id="GO:0047471">
    <property type="term" value="F:maltose alpha-D-glucosyltransferase activity"/>
    <property type="evidence" value="ECO:0007669"/>
    <property type="project" value="UniProtKB-EC"/>
</dbReference>
<feature type="domain" description="Glycosyl hydrolase family 13 catalytic" evidence="9">
    <location>
        <begin position="24"/>
        <end position="418"/>
    </location>
</feature>
<dbReference type="InterPro" id="IPR045857">
    <property type="entry name" value="O16G_dom_2"/>
</dbReference>
<dbReference type="Pfam" id="PF16657">
    <property type="entry name" value="Malt_amylase_C"/>
    <property type="match status" value="1"/>
</dbReference>
<evidence type="ECO:0000256" key="3">
    <source>
        <dbReference type="ARBA" id="ARBA00012619"/>
    </source>
</evidence>
<keyword evidence="11" id="KW-1185">Reference proteome</keyword>
<evidence type="ECO:0000313" key="10">
    <source>
        <dbReference type="EMBL" id="MBK1619269.1"/>
    </source>
</evidence>
<dbReference type="EC" id="5.4.99.16" evidence="3"/>
<organism evidence="10 11">
    <name type="scientific">Lamprobacter modestohalophilus</name>
    <dbReference type="NCBI Taxonomy" id="1064514"/>
    <lineage>
        <taxon>Bacteria</taxon>
        <taxon>Pseudomonadati</taxon>
        <taxon>Pseudomonadota</taxon>
        <taxon>Gammaproteobacteria</taxon>
        <taxon>Chromatiales</taxon>
        <taxon>Chromatiaceae</taxon>
        <taxon>Lamprobacter</taxon>
    </lineage>
</organism>
<dbReference type="InterPro" id="IPR032091">
    <property type="entry name" value="Malt_amylase-like_C"/>
</dbReference>
<dbReference type="InterPro" id="IPR012810">
    <property type="entry name" value="TreS/a-amylase_N"/>
</dbReference>
<dbReference type="GO" id="GO:0005975">
    <property type="term" value="P:carbohydrate metabolic process"/>
    <property type="evidence" value="ECO:0007669"/>
    <property type="project" value="InterPro"/>
</dbReference>
<dbReference type="Gene3D" id="3.20.20.80">
    <property type="entry name" value="Glycosidases"/>
    <property type="match status" value="1"/>
</dbReference>
<dbReference type="PANTHER" id="PTHR10357">
    <property type="entry name" value="ALPHA-AMYLASE FAMILY MEMBER"/>
    <property type="match status" value="1"/>
</dbReference>
<gene>
    <name evidence="10" type="primary">treS</name>
    <name evidence="10" type="ORF">CKO42_12645</name>
</gene>
<dbReference type="SMART" id="SM00642">
    <property type="entry name" value="Aamy"/>
    <property type="match status" value="1"/>
</dbReference>
<keyword evidence="5" id="KW-0106">Calcium</keyword>
<dbReference type="GO" id="GO:0046872">
    <property type="term" value="F:metal ion binding"/>
    <property type="evidence" value="ECO:0007669"/>
    <property type="project" value="UniProtKB-KW"/>
</dbReference>
<dbReference type="EMBL" id="NRRY01000019">
    <property type="protein sequence ID" value="MBK1619269.1"/>
    <property type="molecule type" value="Genomic_DNA"/>
</dbReference>
<accession>A0A9X0W990</accession>
<protein>
    <recommendedName>
        <fullName evidence="3">maltose alpha-D-glucosyltransferase</fullName>
        <ecNumber evidence="3">5.4.99.16</ecNumber>
    </recommendedName>
    <alternativeName>
        <fullName evidence="7">Maltose alpha-D-glucosyltransferase</fullName>
    </alternativeName>
</protein>
<dbReference type="CDD" id="cd11334">
    <property type="entry name" value="AmyAc_TreS"/>
    <property type="match status" value="1"/>
</dbReference>
<dbReference type="RefSeq" id="WP_200244454.1">
    <property type="nucleotide sequence ID" value="NZ_NRRY01000019.1"/>
</dbReference>
<keyword evidence="6" id="KW-0413">Isomerase</keyword>
<evidence type="ECO:0000256" key="2">
    <source>
        <dbReference type="ARBA" id="ARBA00005496"/>
    </source>
</evidence>
<comment type="caution">
    <text evidence="10">The sequence shown here is derived from an EMBL/GenBank/DDBJ whole genome shotgun (WGS) entry which is preliminary data.</text>
</comment>
<dbReference type="Gene3D" id="3.90.400.10">
    <property type="entry name" value="Oligo-1,6-glucosidase, Domain 2"/>
    <property type="match status" value="1"/>
</dbReference>
<evidence type="ECO:0000259" key="9">
    <source>
        <dbReference type="SMART" id="SM00642"/>
    </source>
</evidence>
<dbReference type="InterPro" id="IPR011009">
    <property type="entry name" value="Kinase-like_dom_sf"/>
</dbReference>
<evidence type="ECO:0000256" key="6">
    <source>
        <dbReference type="ARBA" id="ARBA00023235"/>
    </source>
</evidence>
<proteinExistence type="inferred from homology"/>
<dbReference type="SUPFAM" id="SSF51445">
    <property type="entry name" value="(Trans)glycosidases"/>
    <property type="match status" value="1"/>
</dbReference>
<evidence type="ECO:0000256" key="5">
    <source>
        <dbReference type="ARBA" id="ARBA00022837"/>
    </source>
</evidence>
<dbReference type="Gene3D" id="2.60.40.1180">
    <property type="entry name" value="Golgi alpha-mannosidase II"/>
    <property type="match status" value="1"/>
</dbReference>
<dbReference type="InterPro" id="IPR013780">
    <property type="entry name" value="Glyco_hydro_b"/>
</dbReference>
<dbReference type="InterPro" id="IPR006047">
    <property type="entry name" value="GH13_cat_dom"/>
</dbReference>
<dbReference type="InterPro" id="IPR017853">
    <property type="entry name" value="GH"/>
</dbReference>
<dbReference type="FunFam" id="3.20.20.80:FF:000055">
    <property type="entry name" value="Trehalose synthase"/>
    <property type="match status" value="1"/>
</dbReference>
<dbReference type="PANTHER" id="PTHR10357:SF219">
    <property type="entry name" value="MALTOSE ALPHA-D-GLUCOSYLTRANSFERASE"/>
    <property type="match status" value="1"/>
</dbReference>
<evidence type="ECO:0000256" key="8">
    <source>
        <dbReference type="SAM" id="MobiDB-lite"/>
    </source>
</evidence>
<feature type="compositionally biased region" description="Low complexity" evidence="8">
    <location>
        <begin position="848"/>
        <end position="868"/>
    </location>
</feature>